<keyword evidence="4" id="KW-0646">Protease inhibitor</keyword>
<dbReference type="SMART" id="SM00043">
    <property type="entry name" value="CY"/>
    <property type="match status" value="1"/>
</dbReference>
<reference evidence="7" key="2">
    <citation type="submission" date="2017-05" db="UniProtKB">
        <authorList>
            <consortium name="EnsemblMetazoa"/>
        </authorList>
    </citation>
    <scope>IDENTIFICATION</scope>
</reference>
<evidence type="ECO:0000259" key="6">
    <source>
        <dbReference type="SMART" id="SM00043"/>
    </source>
</evidence>
<dbReference type="PANTHER" id="PTHR11414:SF21">
    <property type="entry name" value="CYSTATIN 14A, TANDEM DUPLICATE 1-RELATED"/>
    <property type="match status" value="1"/>
</dbReference>
<comment type="subcellular location">
    <subcellularLocation>
        <location evidence="1">Cytoplasm</location>
    </subcellularLocation>
</comment>
<dbReference type="OrthoDB" id="6115262at2759"/>
<dbReference type="GO" id="GO:0004869">
    <property type="term" value="F:cysteine-type endopeptidase inhibitor activity"/>
    <property type="evidence" value="ECO:0007669"/>
    <property type="project" value="UniProtKB-KW"/>
</dbReference>
<evidence type="ECO:0000256" key="2">
    <source>
        <dbReference type="ARBA" id="ARBA00009403"/>
    </source>
</evidence>
<accession>A0A1X7TA88</accession>
<keyword evidence="5" id="KW-0789">Thiol protease inhibitor</keyword>
<protein>
    <recommendedName>
        <fullName evidence="6">Cystatin domain-containing protein</fullName>
    </recommendedName>
</protein>
<keyword evidence="8" id="KW-1185">Reference proteome</keyword>
<comment type="similarity">
    <text evidence="2">Belongs to the cystatin family.</text>
</comment>
<dbReference type="GO" id="GO:0005829">
    <property type="term" value="C:cytosol"/>
    <property type="evidence" value="ECO:0007669"/>
    <property type="project" value="TreeGrafter"/>
</dbReference>
<proteinExistence type="inferred from homology"/>
<evidence type="ECO:0000256" key="1">
    <source>
        <dbReference type="ARBA" id="ARBA00004496"/>
    </source>
</evidence>
<dbReference type="Pfam" id="PF00031">
    <property type="entry name" value="Cystatin"/>
    <property type="match status" value="1"/>
</dbReference>
<dbReference type="PRINTS" id="PR00295">
    <property type="entry name" value="STEFINA"/>
</dbReference>
<dbReference type="AlphaFoldDB" id="A0A1X7TA88"/>
<evidence type="ECO:0000313" key="7">
    <source>
        <dbReference type="EnsemblMetazoa" id="Aqu2.1.11214_001"/>
    </source>
</evidence>
<evidence type="ECO:0000256" key="4">
    <source>
        <dbReference type="ARBA" id="ARBA00022690"/>
    </source>
</evidence>
<dbReference type="FunFam" id="3.10.450.10:FF:000001">
    <property type="entry name" value="Cystatin-A"/>
    <property type="match status" value="1"/>
</dbReference>
<dbReference type="InterPro" id="IPR046350">
    <property type="entry name" value="Cystatin_sf"/>
</dbReference>
<evidence type="ECO:0000256" key="5">
    <source>
        <dbReference type="ARBA" id="ARBA00022704"/>
    </source>
</evidence>
<keyword evidence="3" id="KW-0963">Cytoplasm</keyword>
<evidence type="ECO:0000256" key="3">
    <source>
        <dbReference type="ARBA" id="ARBA00022490"/>
    </source>
</evidence>
<gene>
    <name evidence="7" type="primary">109589080</name>
</gene>
<dbReference type="EnsemblMetazoa" id="XM_020005204.1">
    <property type="protein sequence ID" value="XP_019860763.1"/>
    <property type="gene ID" value="LOC109589080"/>
</dbReference>
<dbReference type="InterPro" id="IPR001713">
    <property type="entry name" value="Prot_inh_stefin"/>
</dbReference>
<dbReference type="EnsemblMetazoa" id="Aqu2.1.11214_001">
    <property type="protein sequence ID" value="Aqu2.1.11214_001"/>
    <property type="gene ID" value="Aqu2.1.11214"/>
</dbReference>
<dbReference type="Proteomes" id="UP000007879">
    <property type="component" value="Unassembled WGS sequence"/>
</dbReference>
<dbReference type="CDD" id="cd00042">
    <property type="entry name" value="CY"/>
    <property type="match status" value="1"/>
</dbReference>
<dbReference type="InterPro" id="IPR000010">
    <property type="entry name" value="Cystatin_dom"/>
</dbReference>
<dbReference type="STRING" id="400682.A0A1X7TA88"/>
<dbReference type="InParanoid" id="A0A1X7TA88"/>
<reference evidence="8" key="1">
    <citation type="journal article" date="2010" name="Nature">
        <title>The Amphimedon queenslandica genome and the evolution of animal complexity.</title>
        <authorList>
            <person name="Srivastava M."/>
            <person name="Simakov O."/>
            <person name="Chapman J."/>
            <person name="Fahey B."/>
            <person name="Gauthier M.E."/>
            <person name="Mitros T."/>
            <person name="Richards G.S."/>
            <person name="Conaco C."/>
            <person name="Dacre M."/>
            <person name="Hellsten U."/>
            <person name="Larroux C."/>
            <person name="Putnam N.H."/>
            <person name="Stanke M."/>
            <person name="Adamska M."/>
            <person name="Darling A."/>
            <person name="Degnan S.M."/>
            <person name="Oakley T.H."/>
            <person name="Plachetzki D.C."/>
            <person name="Zhai Y."/>
            <person name="Adamski M."/>
            <person name="Calcino A."/>
            <person name="Cummins S.F."/>
            <person name="Goodstein D.M."/>
            <person name="Harris C."/>
            <person name="Jackson D.J."/>
            <person name="Leys S.P."/>
            <person name="Shu S."/>
            <person name="Woodcroft B.J."/>
            <person name="Vervoort M."/>
            <person name="Kosik K.S."/>
            <person name="Manning G."/>
            <person name="Degnan B.M."/>
            <person name="Rokhsar D.S."/>
        </authorList>
    </citation>
    <scope>NUCLEOTIDE SEQUENCE [LARGE SCALE GENOMIC DNA]</scope>
</reference>
<name>A0A1X7TA88_AMPQE</name>
<organism evidence="7">
    <name type="scientific">Amphimedon queenslandica</name>
    <name type="common">Sponge</name>
    <dbReference type="NCBI Taxonomy" id="400682"/>
    <lineage>
        <taxon>Eukaryota</taxon>
        <taxon>Metazoa</taxon>
        <taxon>Porifera</taxon>
        <taxon>Demospongiae</taxon>
        <taxon>Heteroscleromorpha</taxon>
        <taxon>Haplosclerida</taxon>
        <taxon>Niphatidae</taxon>
        <taxon>Amphimedon</taxon>
    </lineage>
</organism>
<dbReference type="SUPFAM" id="SSF54403">
    <property type="entry name" value="Cystatin/monellin"/>
    <property type="match status" value="1"/>
</dbReference>
<feature type="domain" description="Cystatin" evidence="6">
    <location>
        <begin position="7"/>
        <end position="101"/>
    </location>
</feature>
<dbReference type="KEGG" id="aqu:109589080"/>
<dbReference type="PANTHER" id="PTHR11414">
    <property type="entry name" value="CYSTATIN FAMILY MEMBER"/>
    <property type="match status" value="1"/>
</dbReference>
<dbReference type="Gene3D" id="3.10.450.10">
    <property type="match status" value="1"/>
</dbReference>
<sequence>MSNYKQLADFGPETDANEDTQKIADTVKVSLEEKTGRKFAEFKAMSFRSQPVSGMNYIIKICVGRSTYDYIWVRVYNNLDGEVSLTSYRLDKKKDDPIEVFE</sequence>
<evidence type="ECO:0000313" key="8">
    <source>
        <dbReference type="Proteomes" id="UP000007879"/>
    </source>
</evidence>